<comment type="similarity">
    <text evidence="1">Belongs to the glycosyltransferase 2 family.</text>
</comment>
<dbReference type="Pfam" id="PF00535">
    <property type="entry name" value="Glycos_transf_2"/>
    <property type="match status" value="1"/>
</dbReference>
<name>A0A3S9MZV0_9FLAO</name>
<evidence type="ECO:0000313" key="6">
    <source>
        <dbReference type="Proteomes" id="UP000279600"/>
    </source>
</evidence>
<dbReference type="Proteomes" id="UP000279600">
    <property type="component" value="Chromosome"/>
</dbReference>
<gene>
    <name evidence="5" type="ORF">EJ995_10585</name>
</gene>
<keyword evidence="6" id="KW-1185">Reference proteome</keyword>
<feature type="domain" description="Glycosyltransferase 2-like" evidence="4">
    <location>
        <begin position="5"/>
        <end position="112"/>
    </location>
</feature>
<dbReference type="Gene3D" id="3.90.550.10">
    <property type="entry name" value="Spore Coat Polysaccharide Biosynthesis Protein SpsA, Chain A"/>
    <property type="match status" value="1"/>
</dbReference>
<dbReference type="EMBL" id="CP034549">
    <property type="protein sequence ID" value="AZQ44664.1"/>
    <property type="molecule type" value="Genomic_DNA"/>
</dbReference>
<dbReference type="PANTHER" id="PTHR43179">
    <property type="entry name" value="RHAMNOSYLTRANSFERASE WBBL"/>
    <property type="match status" value="1"/>
</dbReference>
<dbReference type="AlphaFoldDB" id="A0A3S9MZV0"/>
<dbReference type="GO" id="GO:0016757">
    <property type="term" value="F:glycosyltransferase activity"/>
    <property type="evidence" value="ECO:0007669"/>
    <property type="project" value="UniProtKB-KW"/>
</dbReference>
<accession>A0A3S9MZV0</accession>
<evidence type="ECO:0000256" key="2">
    <source>
        <dbReference type="ARBA" id="ARBA00022676"/>
    </source>
</evidence>
<dbReference type="PANTHER" id="PTHR43179:SF12">
    <property type="entry name" value="GALACTOFURANOSYLTRANSFERASE GLFT2"/>
    <property type="match status" value="1"/>
</dbReference>
<dbReference type="InterPro" id="IPR001173">
    <property type="entry name" value="Glyco_trans_2-like"/>
</dbReference>
<evidence type="ECO:0000256" key="1">
    <source>
        <dbReference type="ARBA" id="ARBA00006739"/>
    </source>
</evidence>
<organism evidence="5 6">
    <name type="scientific">Nonlabens ponticola</name>
    <dbReference type="NCBI Taxonomy" id="2496866"/>
    <lineage>
        <taxon>Bacteria</taxon>
        <taxon>Pseudomonadati</taxon>
        <taxon>Bacteroidota</taxon>
        <taxon>Flavobacteriia</taxon>
        <taxon>Flavobacteriales</taxon>
        <taxon>Flavobacteriaceae</taxon>
        <taxon>Nonlabens</taxon>
    </lineage>
</organism>
<keyword evidence="2" id="KW-0328">Glycosyltransferase</keyword>
<keyword evidence="3 5" id="KW-0808">Transferase</keyword>
<proteinExistence type="inferred from homology"/>
<dbReference type="KEGG" id="noj:EJ995_10585"/>
<reference evidence="5 6" key="1">
    <citation type="submission" date="2018-12" db="EMBL/GenBank/DDBJ databases">
        <title>Complete genome of Nonlabens sp. MJ115.</title>
        <authorList>
            <person name="Choi H.S."/>
            <person name="Jung J."/>
        </authorList>
    </citation>
    <scope>NUCLEOTIDE SEQUENCE [LARGE SCALE GENOMIC DNA]</scope>
    <source>
        <strain evidence="5 6">MJ115</strain>
    </source>
</reference>
<dbReference type="OrthoDB" id="9771846at2"/>
<evidence type="ECO:0000259" key="4">
    <source>
        <dbReference type="Pfam" id="PF00535"/>
    </source>
</evidence>
<evidence type="ECO:0000256" key="3">
    <source>
        <dbReference type="ARBA" id="ARBA00022679"/>
    </source>
</evidence>
<dbReference type="InterPro" id="IPR029044">
    <property type="entry name" value="Nucleotide-diphossugar_trans"/>
</dbReference>
<dbReference type="RefSeq" id="WP_126448324.1">
    <property type="nucleotide sequence ID" value="NZ_CP034549.1"/>
</dbReference>
<evidence type="ECO:0000313" key="5">
    <source>
        <dbReference type="EMBL" id="AZQ44664.1"/>
    </source>
</evidence>
<sequence length="334" mass="38284">MNLGIVILNWNGRQLLEEYLPSVVEHSTPHRIYVADNASKDNSLEWLRSNYPAVKIIEIPQNLGYAGGYNYAMEHCEEDIVCLLNNDVAVTSNWCEPVLEAFARNRSMTACQPKILSDRDKSMFEYAGASGGFLDKLGYPYCRGRIFDTVEKDQGQYDDELSIDWATGAALFIRRELFINLQGFDESFFAHQEEIDLCWRLRNQGHDIKVIPSSIVYHLGAATLAASSPRKTYLNFRNSLTTIVKNDYGNYVWLRLFLRMILDGIAGLRFLIAAQPAQLAAVLKAHFHFYNRLGASLKKREHLKALYLKPSRSREVTSIVYQYYIKGNKKFEQL</sequence>
<dbReference type="SUPFAM" id="SSF53448">
    <property type="entry name" value="Nucleotide-diphospho-sugar transferases"/>
    <property type="match status" value="1"/>
</dbReference>
<protein>
    <submittedName>
        <fullName evidence="5">Glycosyltransferase family 2 protein</fullName>
    </submittedName>
</protein>
<dbReference type="CDD" id="cd04186">
    <property type="entry name" value="GT_2_like_c"/>
    <property type="match status" value="1"/>
</dbReference>